<reference evidence="1 2" key="1">
    <citation type="submission" date="2020-07" db="EMBL/GenBank/DDBJ databases">
        <title>Sequencing the genomes of 1000 actinobacteria strains.</title>
        <authorList>
            <person name="Klenk H.-P."/>
        </authorList>
    </citation>
    <scope>NUCLEOTIDE SEQUENCE [LARGE SCALE GENOMIC DNA]</scope>
    <source>
        <strain evidence="1 2">CXB654</strain>
    </source>
</reference>
<keyword evidence="2" id="KW-1185">Reference proteome</keyword>
<sequence>MKRIAAVLATPGTGSAPPPGVDPAEFALALTEDTYEVVAGLELCEPAVVVWGADDDAELARRAAGVAELTWPGTPVLPVSGAGPVRLALDALAARGADQAALVAADAPDLPPLLVGKLFRALGSAEVAVCPSGNGGLVALAARLPTPDWPGDVGLDDPEALALLAEAAPARRALSTAPGWHRLRTPADIARLDPGLEGWDSTRVLLAGR</sequence>
<dbReference type="EMBL" id="JACCCC010000001">
    <property type="protein sequence ID" value="NYE45758.1"/>
    <property type="molecule type" value="Genomic_DNA"/>
</dbReference>
<proteinExistence type="predicted"/>
<gene>
    <name evidence="1" type="ORF">HDA32_000878</name>
</gene>
<dbReference type="Gene3D" id="3.90.550.10">
    <property type="entry name" value="Spore Coat Polysaccharide Biosynthesis Protein SpsA, Chain A"/>
    <property type="match status" value="1"/>
</dbReference>
<organism evidence="1 2">
    <name type="scientific">Spinactinospora alkalitolerans</name>
    <dbReference type="NCBI Taxonomy" id="687207"/>
    <lineage>
        <taxon>Bacteria</taxon>
        <taxon>Bacillati</taxon>
        <taxon>Actinomycetota</taxon>
        <taxon>Actinomycetes</taxon>
        <taxon>Streptosporangiales</taxon>
        <taxon>Nocardiopsidaceae</taxon>
        <taxon>Spinactinospora</taxon>
    </lineage>
</organism>
<comment type="caution">
    <text evidence="1">The sequence shown here is derived from an EMBL/GenBank/DDBJ whole genome shotgun (WGS) entry which is preliminary data.</text>
</comment>
<name>A0A852TP80_9ACTN</name>
<accession>A0A852TP80</accession>
<dbReference type="SUPFAM" id="SSF53448">
    <property type="entry name" value="Nucleotide-diphospho-sugar transferases"/>
    <property type="match status" value="1"/>
</dbReference>
<protein>
    <recommendedName>
        <fullName evidence="3">MobA-like NTP transferase domain-containing protein</fullName>
    </recommendedName>
</protein>
<dbReference type="Proteomes" id="UP000589036">
    <property type="component" value="Unassembled WGS sequence"/>
</dbReference>
<dbReference type="RefSeq" id="WP_179641930.1">
    <property type="nucleotide sequence ID" value="NZ_BAAAYY010000002.1"/>
</dbReference>
<evidence type="ECO:0000313" key="1">
    <source>
        <dbReference type="EMBL" id="NYE45758.1"/>
    </source>
</evidence>
<dbReference type="AlphaFoldDB" id="A0A852TP80"/>
<evidence type="ECO:0000313" key="2">
    <source>
        <dbReference type="Proteomes" id="UP000589036"/>
    </source>
</evidence>
<evidence type="ECO:0008006" key="3">
    <source>
        <dbReference type="Google" id="ProtNLM"/>
    </source>
</evidence>
<dbReference type="InterPro" id="IPR029044">
    <property type="entry name" value="Nucleotide-diphossugar_trans"/>
</dbReference>